<feature type="non-terminal residue" evidence="3">
    <location>
        <position position="1"/>
    </location>
</feature>
<dbReference type="AlphaFoldDB" id="A0A3P6CXI7"/>
<feature type="coiled-coil region" evidence="1">
    <location>
        <begin position="29"/>
        <end position="63"/>
    </location>
</feature>
<reference evidence="3" key="1">
    <citation type="submission" date="2018-11" db="EMBL/GenBank/DDBJ databases">
        <authorList>
            <consortium name="Genoscope - CEA"/>
            <person name="William W."/>
        </authorList>
    </citation>
    <scope>NUCLEOTIDE SEQUENCE</scope>
</reference>
<dbReference type="Proteomes" id="UP000694005">
    <property type="component" value="Chromosome A10"/>
</dbReference>
<organism evidence="3">
    <name type="scientific">Brassica campestris</name>
    <name type="common">Field mustard</name>
    <dbReference type="NCBI Taxonomy" id="3711"/>
    <lineage>
        <taxon>Eukaryota</taxon>
        <taxon>Viridiplantae</taxon>
        <taxon>Streptophyta</taxon>
        <taxon>Embryophyta</taxon>
        <taxon>Tracheophyta</taxon>
        <taxon>Spermatophyta</taxon>
        <taxon>Magnoliopsida</taxon>
        <taxon>eudicotyledons</taxon>
        <taxon>Gunneridae</taxon>
        <taxon>Pentapetalae</taxon>
        <taxon>rosids</taxon>
        <taxon>malvids</taxon>
        <taxon>Brassicales</taxon>
        <taxon>Brassicaceae</taxon>
        <taxon>Brassiceae</taxon>
        <taxon>Brassica</taxon>
    </lineage>
</organism>
<evidence type="ECO:0000313" key="2">
    <source>
        <dbReference type="EMBL" id="CAG7909630.1"/>
    </source>
</evidence>
<protein>
    <submittedName>
        <fullName evidence="2">Uncharacterized protein</fullName>
    </submittedName>
</protein>
<evidence type="ECO:0000256" key="1">
    <source>
        <dbReference type="SAM" id="Coils"/>
    </source>
</evidence>
<gene>
    <name evidence="3" type="ORF">BRAA10T42977Z</name>
    <name evidence="2" type="ORF">BRAPAZ1V2_A10P08760.2</name>
</gene>
<dbReference type="EMBL" id="LR031577">
    <property type="protein sequence ID" value="VDD17264.1"/>
    <property type="molecule type" value="Genomic_DNA"/>
</dbReference>
<proteinExistence type="predicted"/>
<evidence type="ECO:0000313" key="3">
    <source>
        <dbReference type="EMBL" id="VDD17264.1"/>
    </source>
</evidence>
<accession>A0A3P6CXI7</accession>
<name>A0A3P6CXI7_BRACM</name>
<dbReference type="EMBL" id="LS974626">
    <property type="protein sequence ID" value="CAG7909630.1"/>
    <property type="molecule type" value="Genomic_DNA"/>
</dbReference>
<sequence>QLGALQNQVTELFRARETTTENPKILSVFQNLKETLGEHSKQLEKSAEKLSQLKAEIFILQDENQALHTTGNK</sequence>
<keyword evidence="1" id="KW-0175">Coiled coil</keyword>
<dbReference type="Gramene" id="A10p08760.2_BraZ1">
    <property type="protein sequence ID" value="A10p08760.2_BraZ1.CDS.1"/>
    <property type="gene ID" value="A10g08760.2_BraZ1"/>
</dbReference>